<accession>A0ABN8MKJ5</accession>
<evidence type="ECO:0008006" key="3">
    <source>
        <dbReference type="Google" id="ProtNLM"/>
    </source>
</evidence>
<dbReference type="PROSITE" id="PS50096">
    <property type="entry name" value="IQ"/>
    <property type="match status" value="1"/>
</dbReference>
<reference evidence="1 2" key="1">
    <citation type="submission" date="2022-05" db="EMBL/GenBank/DDBJ databases">
        <authorList>
            <consortium name="Genoscope - CEA"/>
            <person name="William W."/>
        </authorList>
    </citation>
    <scope>NUCLEOTIDE SEQUENCE [LARGE SCALE GENOMIC DNA]</scope>
</reference>
<evidence type="ECO:0000313" key="1">
    <source>
        <dbReference type="EMBL" id="CAH3030262.1"/>
    </source>
</evidence>
<organism evidence="1 2">
    <name type="scientific">Porites evermanni</name>
    <dbReference type="NCBI Taxonomy" id="104178"/>
    <lineage>
        <taxon>Eukaryota</taxon>
        <taxon>Metazoa</taxon>
        <taxon>Cnidaria</taxon>
        <taxon>Anthozoa</taxon>
        <taxon>Hexacorallia</taxon>
        <taxon>Scleractinia</taxon>
        <taxon>Fungiina</taxon>
        <taxon>Poritidae</taxon>
        <taxon>Porites</taxon>
    </lineage>
</organism>
<comment type="caution">
    <text evidence="1">The sequence shown here is derived from an EMBL/GenBank/DDBJ whole genome shotgun (WGS) entry which is preliminary data.</text>
</comment>
<keyword evidence="2" id="KW-1185">Reference proteome</keyword>
<feature type="non-terminal residue" evidence="1">
    <location>
        <position position="58"/>
    </location>
</feature>
<name>A0ABN8MKJ5_9CNID</name>
<sequence>STENNRIRQLTAVIFLQSVLRGCLARRRVQRIREKGYGQETATIFFLLQVRKNIATIF</sequence>
<protein>
    <recommendedName>
        <fullName evidence="3">IS5/IS1182 family transposase</fullName>
    </recommendedName>
</protein>
<dbReference type="InterPro" id="IPR000048">
    <property type="entry name" value="IQ_motif_EF-hand-BS"/>
</dbReference>
<gene>
    <name evidence="1" type="ORF">PEVE_00037698</name>
</gene>
<dbReference type="Proteomes" id="UP001159427">
    <property type="component" value="Unassembled WGS sequence"/>
</dbReference>
<evidence type="ECO:0000313" key="2">
    <source>
        <dbReference type="Proteomes" id="UP001159427"/>
    </source>
</evidence>
<proteinExistence type="predicted"/>
<dbReference type="EMBL" id="CALNXI010000623">
    <property type="protein sequence ID" value="CAH3030262.1"/>
    <property type="molecule type" value="Genomic_DNA"/>
</dbReference>
<feature type="non-terminal residue" evidence="1">
    <location>
        <position position="1"/>
    </location>
</feature>
<dbReference type="Pfam" id="PF00612">
    <property type="entry name" value="IQ"/>
    <property type="match status" value="1"/>
</dbReference>